<dbReference type="EMBL" id="CP077715">
    <property type="protein sequence ID" value="QXJ33199.1"/>
    <property type="molecule type" value="Genomic_DNA"/>
</dbReference>
<organism evidence="2 3">
    <name type="scientific">Saccharolobus shibatae</name>
    <dbReference type="NCBI Taxonomy" id="2286"/>
    <lineage>
        <taxon>Archaea</taxon>
        <taxon>Thermoproteota</taxon>
        <taxon>Thermoprotei</taxon>
        <taxon>Sulfolobales</taxon>
        <taxon>Sulfolobaceae</taxon>
        <taxon>Saccharolobus</taxon>
    </lineage>
</organism>
<dbReference type="EMBL" id="CP077713">
    <property type="protein sequence ID" value="QXJ36316.1"/>
    <property type="molecule type" value="Genomic_DNA"/>
</dbReference>
<proteinExistence type="predicted"/>
<dbReference type="Proteomes" id="UP000694036">
    <property type="component" value="Chromosome"/>
</dbReference>
<accession>A0A8F5H0K0</accession>
<dbReference type="Proteomes" id="UP000693941">
    <property type="component" value="Chromosome"/>
</dbReference>
<reference evidence="2 3" key="1">
    <citation type="journal article" date="2021" name="Environ. Microbiol.">
        <title>New insights into the diversity and evolution of the archaeal mobilome from three complete genomes of Saccharolobus shibatae.</title>
        <authorList>
            <person name="Medvedeva S."/>
            <person name="Brandt D."/>
            <person name="Cvirkaite-Krupovic V."/>
            <person name="Liu Y."/>
            <person name="Severinov K."/>
            <person name="Ishino S."/>
            <person name="Ishino Y."/>
            <person name="Prangishvili D."/>
            <person name="Kalinowski J."/>
            <person name="Krupovic M."/>
        </authorList>
    </citation>
    <scope>NUCLEOTIDE SEQUENCE [LARGE SCALE GENOMIC DNA]</scope>
    <source>
        <strain evidence="1">BEU9</strain>
        <strain evidence="2 3">S38A</strain>
    </source>
</reference>
<evidence type="ECO:0000313" key="3">
    <source>
        <dbReference type="Proteomes" id="UP000694036"/>
    </source>
</evidence>
<protein>
    <submittedName>
        <fullName evidence="2">Uncharacterized protein</fullName>
    </submittedName>
</protein>
<sequence length="312" mass="34090">MRKGLLSLTFLVLLLIPISSILPSAQSSPNTWVIAFYPASYPSGASPSNYTFITVNFTVPNYLQTSNGYLGLVLTTIVEANEYIGSIYSGTTYLALQIALVFVGQTNTYMLTAQVWDSNMNQIANYQTLVNLYSNGEAFMTLVYSYNNGHVAIGALQEGSTVIDVYFPTSYSYNSVTYNVINTYGFTDPSGVNPSFAIEGTYTGSPPFSDTGWDGIWINGAQEPINAVAGKSSATGVGGTAPIPSYYAESGLTLFHNHNVFINYWSNPYAWYFSIGTPQDYSAHGLNYVQLTEGQSYNTINGLNYALYWIPP</sequence>
<dbReference type="AlphaFoldDB" id="A0A8F5H0K0"/>
<keyword evidence="3" id="KW-1185">Reference proteome</keyword>
<evidence type="ECO:0000313" key="1">
    <source>
        <dbReference type="EMBL" id="QXJ33199.1"/>
    </source>
</evidence>
<name>A0A8F5H0K0_9CREN</name>
<evidence type="ECO:0000313" key="2">
    <source>
        <dbReference type="EMBL" id="QXJ36316.1"/>
    </source>
</evidence>
<gene>
    <name evidence="1" type="ORF">J5U21_02868</name>
    <name evidence="2" type="ORF">J5U22_02881</name>
</gene>